<dbReference type="SUPFAM" id="SSF55729">
    <property type="entry name" value="Acyl-CoA N-acyltransferases (Nat)"/>
    <property type="match status" value="1"/>
</dbReference>
<sequence>MIIASKKDEDAVIEILVDSFENIHIDNSINFIVGKETGKQRCYKLRRLFEYQFRMALMFGKVFLSEDLSSTILFIHKKKDNFRSLMLELKLVIQVIGLEKILKILKREKLLKRSHNTKDYIHLWLMATKTAYQGKGIGKHLLAEAINYYSGKTVILETTTIGNVSFYQKLGFRVFEENYSLGFPLFFMKNV</sequence>
<dbReference type="GO" id="GO:0016747">
    <property type="term" value="F:acyltransferase activity, transferring groups other than amino-acyl groups"/>
    <property type="evidence" value="ECO:0007669"/>
    <property type="project" value="InterPro"/>
</dbReference>
<dbReference type="PANTHER" id="PTHR42791">
    <property type="entry name" value="GNAT FAMILY ACETYLTRANSFERASE"/>
    <property type="match status" value="1"/>
</dbReference>
<dbReference type="Pfam" id="PF13508">
    <property type="entry name" value="Acetyltransf_7"/>
    <property type="match status" value="1"/>
</dbReference>
<proteinExistence type="predicted"/>
<dbReference type="InterPro" id="IPR016181">
    <property type="entry name" value="Acyl_CoA_acyltransferase"/>
</dbReference>
<evidence type="ECO:0000313" key="3">
    <source>
        <dbReference type="Proteomes" id="UP000553459"/>
    </source>
</evidence>
<dbReference type="PROSITE" id="PS51186">
    <property type="entry name" value="GNAT"/>
    <property type="match status" value="1"/>
</dbReference>
<keyword evidence="3" id="KW-1185">Reference proteome</keyword>
<dbReference type="Proteomes" id="UP000553459">
    <property type="component" value="Unassembled WGS sequence"/>
</dbReference>
<gene>
    <name evidence="2" type="ORF">GNY06_05760</name>
</gene>
<protein>
    <submittedName>
        <fullName evidence="2">GNAT family N-acetyltransferase</fullName>
    </submittedName>
</protein>
<dbReference type="CDD" id="cd04301">
    <property type="entry name" value="NAT_SF"/>
    <property type="match status" value="1"/>
</dbReference>
<evidence type="ECO:0000313" key="2">
    <source>
        <dbReference type="EMBL" id="NAW50898.1"/>
    </source>
</evidence>
<dbReference type="PANTHER" id="PTHR42791:SF1">
    <property type="entry name" value="N-ACETYLTRANSFERASE DOMAIN-CONTAINING PROTEIN"/>
    <property type="match status" value="1"/>
</dbReference>
<evidence type="ECO:0000259" key="1">
    <source>
        <dbReference type="PROSITE" id="PS51186"/>
    </source>
</evidence>
<comment type="caution">
    <text evidence="2">The sequence shown here is derived from an EMBL/GenBank/DDBJ whole genome shotgun (WGS) entry which is preliminary data.</text>
</comment>
<accession>A0A845PX50</accession>
<dbReference type="EMBL" id="JAAABJ010000475">
    <property type="protein sequence ID" value="NAW50898.1"/>
    <property type="molecule type" value="Genomic_DNA"/>
</dbReference>
<dbReference type="RefSeq" id="WP_166519195.1">
    <property type="nucleotide sequence ID" value="NZ_JAAABJ010000475.1"/>
</dbReference>
<dbReference type="InterPro" id="IPR052523">
    <property type="entry name" value="Trichothecene_AcTrans"/>
</dbReference>
<keyword evidence="2" id="KW-0808">Transferase</keyword>
<reference evidence="2 3" key="1">
    <citation type="submission" date="2019-11" db="EMBL/GenBank/DDBJ databases">
        <title>Characterization of Elizabethkingia argenteiflava sp. nov., isolated from inner surface of Soybean Pods.</title>
        <authorList>
            <person name="Mo S."/>
        </authorList>
    </citation>
    <scope>NUCLEOTIDE SEQUENCE [LARGE SCALE GENOMIC DNA]</scope>
    <source>
        <strain evidence="2 3">YB22</strain>
    </source>
</reference>
<dbReference type="InterPro" id="IPR000182">
    <property type="entry name" value="GNAT_dom"/>
</dbReference>
<organism evidence="2 3">
    <name type="scientific">Elizabethkingia argenteiflava</name>
    <dbReference type="NCBI Taxonomy" id="2681556"/>
    <lineage>
        <taxon>Bacteria</taxon>
        <taxon>Pseudomonadati</taxon>
        <taxon>Bacteroidota</taxon>
        <taxon>Flavobacteriia</taxon>
        <taxon>Flavobacteriales</taxon>
        <taxon>Weeksellaceae</taxon>
        <taxon>Elizabethkingia</taxon>
    </lineage>
</organism>
<dbReference type="Gene3D" id="3.40.630.30">
    <property type="match status" value="1"/>
</dbReference>
<feature type="domain" description="N-acetyltransferase" evidence="1">
    <location>
        <begin position="43"/>
        <end position="190"/>
    </location>
</feature>
<name>A0A845PX50_9FLAO</name>
<dbReference type="AlphaFoldDB" id="A0A845PX50"/>